<dbReference type="EMBL" id="RPOK01000001">
    <property type="protein sequence ID" value="RPJ67897.1"/>
    <property type="molecule type" value="Genomic_DNA"/>
</dbReference>
<dbReference type="CDD" id="cd00093">
    <property type="entry name" value="HTH_XRE"/>
    <property type="match status" value="1"/>
</dbReference>
<dbReference type="PROSITE" id="PS50943">
    <property type="entry name" value="HTH_CROC1"/>
    <property type="match status" value="1"/>
</dbReference>
<accession>A0A3N5Y255</accession>
<comment type="caution">
    <text evidence="2">The sequence shown here is derived from an EMBL/GenBank/DDBJ whole genome shotgun (WGS) entry which is preliminary data.</text>
</comment>
<evidence type="ECO:0000313" key="2">
    <source>
        <dbReference type="EMBL" id="RPJ67897.1"/>
    </source>
</evidence>
<dbReference type="Pfam" id="PF01381">
    <property type="entry name" value="HTH_3"/>
    <property type="match status" value="1"/>
</dbReference>
<name>A0A3N5Y255_9ALTE</name>
<dbReference type="Proteomes" id="UP000275281">
    <property type="component" value="Unassembled WGS sequence"/>
</dbReference>
<keyword evidence="3" id="KW-1185">Reference proteome</keyword>
<dbReference type="SMART" id="SM00530">
    <property type="entry name" value="HTH_XRE"/>
    <property type="match status" value="1"/>
</dbReference>
<dbReference type="GO" id="GO:0003677">
    <property type="term" value="F:DNA binding"/>
    <property type="evidence" value="ECO:0007669"/>
    <property type="project" value="InterPro"/>
</dbReference>
<proteinExistence type="predicted"/>
<dbReference type="Gene3D" id="1.10.260.40">
    <property type="entry name" value="lambda repressor-like DNA-binding domains"/>
    <property type="match status" value="1"/>
</dbReference>
<dbReference type="AlphaFoldDB" id="A0A3N5Y255"/>
<dbReference type="SUPFAM" id="SSF47413">
    <property type="entry name" value="lambda repressor-like DNA-binding domains"/>
    <property type="match status" value="1"/>
</dbReference>
<gene>
    <name evidence="2" type="ORF">DRW07_00345</name>
</gene>
<dbReference type="InterPro" id="IPR001387">
    <property type="entry name" value="Cro/C1-type_HTH"/>
</dbReference>
<evidence type="ECO:0000313" key="3">
    <source>
        <dbReference type="Proteomes" id="UP000275281"/>
    </source>
</evidence>
<dbReference type="InterPro" id="IPR010982">
    <property type="entry name" value="Lambda_DNA-bd_dom_sf"/>
</dbReference>
<feature type="domain" description="HTH cro/C1-type" evidence="1">
    <location>
        <begin position="3"/>
        <end position="56"/>
    </location>
</feature>
<evidence type="ECO:0000259" key="1">
    <source>
        <dbReference type="PROSITE" id="PS50943"/>
    </source>
</evidence>
<reference evidence="2 3" key="1">
    <citation type="submission" date="2018-11" db="EMBL/GenBank/DDBJ databases">
        <authorList>
            <person name="Ye M.-Q."/>
            <person name="Du Z.-J."/>
        </authorList>
    </citation>
    <scope>NUCLEOTIDE SEQUENCE [LARGE SCALE GENOMIC DNA]</scope>
    <source>
        <strain evidence="2 3">U0105</strain>
    </source>
</reference>
<protein>
    <submittedName>
        <fullName evidence="2">XRE family transcriptional regulator</fullName>
    </submittedName>
</protein>
<organism evidence="2 3">
    <name type="scientific">Alteromonas sediminis</name>
    <dbReference type="NCBI Taxonomy" id="2259342"/>
    <lineage>
        <taxon>Bacteria</taxon>
        <taxon>Pseudomonadati</taxon>
        <taxon>Pseudomonadota</taxon>
        <taxon>Gammaproteobacteria</taxon>
        <taxon>Alteromonadales</taxon>
        <taxon>Alteromonadaceae</taxon>
        <taxon>Alteromonas/Salinimonas group</taxon>
        <taxon>Alteromonas</taxon>
    </lineage>
</organism>
<dbReference type="RefSeq" id="WP_124025900.1">
    <property type="nucleotide sequence ID" value="NZ_JBHRSN010000005.1"/>
</dbReference>
<sequence length="123" mass="13753">MSIRARRLDKGWSQEELARYAGLSTRTIQRIEAGQNAGFESLKCLAAVFETSINTIVQEQSMAEHSVSKDTEVKNLLKVEREAIEFAQSILRSPHSNPKDPLTKIERDAMSYAKKLLGKFGGV</sequence>
<dbReference type="OrthoDB" id="21915at2"/>